<sequence length="124" mass="13657">MAKKVLMIEDEQALQQILGDLLTSEGFEIVQAYDGEAGLAMAKSEKPDLILLDLRLPKKDGFEVLRDLRADENLGNTPVVVFTNLESAADIDKALEAGATTYIVKANYELSDILAKIRSLLNNY</sequence>
<feature type="modified residue" description="4-aspartylphosphate" evidence="2">
    <location>
        <position position="53"/>
    </location>
</feature>
<evidence type="ECO:0000259" key="3">
    <source>
        <dbReference type="PROSITE" id="PS50110"/>
    </source>
</evidence>
<dbReference type="PROSITE" id="PS50110">
    <property type="entry name" value="RESPONSE_REGULATORY"/>
    <property type="match status" value="1"/>
</dbReference>
<dbReference type="GO" id="GO:0000160">
    <property type="term" value="P:phosphorelay signal transduction system"/>
    <property type="evidence" value="ECO:0007669"/>
    <property type="project" value="InterPro"/>
</dbReference>
<name>A0A1G2HIL1_9BACT</name>
<evidence type="ECO:0000256" key="1">
    <source>
        <dbReference type="ARBA" id="ARBA00022553"/>
    </source>
</evidence>
<dbReference type="InterPro" id="IPR011006">
    <property type="entry name" value="CheY-like_superfamily"/>
</dbReference>
<dbReference type="InterPro" id="IPR050595">
    <property type="entry name" value="Bact_response_regulator"/>
</dbReference>
<dbReference type="Proteomes" id="UP000176770">
    <property type="component" value="Unassembled WGS sequence"/>
</dbReference>
<reference evidence="4 5" key="1">
    <citation type="journal article" date="2016" name="Nat. Commun.">
        <title>Thousands of microbial genomes shed light on interconnected biogeochemical processes in an aquifer system.</title>
        <authorList>
            <person name="Anantharaman K."/>
            <person name="Brown C.T."/>
            <person name="Hug L.A."/>
            <person name="Sharon I."/>
            <person name="Castelle C.J."/>
            <person name="Probst A.J."/>
            <person name="Thomas B.C."/>
            <person name="Singh A."/>
            <person name="Wilkins M.J."/>
            <person name="Karaoz U."/>
            <person name="Brodie E.L."/>
            <person name="Williams K.H."/>
            <person name="Hubbard S.S."/>
            <person name="Banfield J.F."/>
        </authorList>
    </citation>
    <scope>NUCLEOTIDE SEQUENCE [LARGE SCALE GENOMIC DNA]</scope>
</reference>
<keyword evidence="1 2" id="KW-0597">Phosphoprotein</keyword>
<evidence type="ECO:0000256" key="2">
    <source>
        <dbReference type="PROSITE-ProRule" id="PRU00169"/>
    </source>
</evidence>
<proteinExistence type="predicted"/>
<evidence type="ECO:0000313" key="4">
    <source>
        <dbReference type="EMBL" id="OGZ62283.1"/>
    </source>
</evidence>
<dbReference type="Gene3D" id="3.40.50.2300">
    <property type="match status" value="1"/>
</dbReference>
<organism evidence="4 5">
    <name type="scientific">Candidatus Spechtbacteria bacterium RIFCSPLOWO2_12_FULL_38_22</name>
    <dbReference type="NCBI Taxonomy" id="1802165"/>
    <lineage>
        <taxon>Bacteria</taxon>
        <taxon>Candidatus Spechtiibacteriota</taxon>
    </lineage>
</organism>
<protein>
    <recommendedName>
        <fullName evidence="3">Response regulatory domain-containing protein</fullName>
    </recommendedName>
</protein>
<dbReference type="PANTHER" id="PTHR44591:SF3">
    <property type="entry name" value="RESPONSE REGULATORY DOMAIN-CONTAINING PROTEIN"/>
    <property type="match status" value="1"/>
</dbReference>
<comment type="caution">
    <text evidence="4">The sequence shown here is derived from an EMBL/GenBank/DDBJ whole genome shotgun (WGS) entry which is preliminary data.</text>
</comment>
<dbReference type="AlphaFoldDB" id="A0A1G2HIL1"/>
<accession>A0A1G2HIL1</accession>
<evidence type="ECO:0000313" key="5">
    <source>
        <dbReference type="Proteomes" id="UP000176770"/>
    </source>
</evidence>
<dbReference type="PANTHER" id="PTHR44591">
    <property type="entry name" value="STRESS RESPONSE REGULATOR PROTEIN 1"/>
    <property type="match status" value="1"/>
</dbReference>
<feature type="domain" description="Response regulatory" evidence="3">
    <location>
        <begin position="4"/>
        <end position="120"/>
    </location>
</feature>
<dbReference type="Pfam" id="PF00072">
    <property type="entry name" value="Response_reg"/>
    <property type="match status" value="1"/>
</dbReference>
<dbReference type="STRING" id="1802165.A3F94_00395"/>
<dbReference type="SUPFAM" id="SSF52172">
    <property type="entry name" value="CheY-like"/>
    <property type="match status" value="1"/>
</dbReference>
<gene>
    <name evidence="4" type="ORF">A3F94_00395</name>
</gene>
<dbReference type="InterPro" id="IPR001789">
    <property type="entry name" value="Sig_transdc_resp-reg_receiver"/>
</dbReference>
<dbReference type="SMART" id="SM00448">
    <property type="entry name" value="REC"/>
    <property type="match status" value="1"/>
</dbReference>
<dbReference type="EMBL" id="MHOK01000004">
    <property type="protein sequence ID" value="OGZ62283.1"/>
    <property type="molecule type" value="Genomic_DNA"/>
</dbReference>